<dbReference type="Proteomes" id="UP000198847">
    <property type="component" value="Unassembled WGS sequence"/>
</dbReference>
<protein>
    <submittedName>
        <fullName evidence="1">Uncharacterized protein</fullName>
    </submittedName>
</protein>
<proteinExistence type="predicted"/>
<name>A0A1H8XZJ7_9FIRM</name>
<evidence type="ECO:0000313" key="1">
    <source>
        <dbReference type="EMBL" id="SEP45192.1"/>
    </source>
</evidence>
<dbReference type="AlphaFoldDB" id="A0A1H8XZJ7"/>
<accession>A0A1H8XZJ7</accession>
<evidence type="ECO:0000313" key="2">
    <source>
        <dbReference type="Proteomes" id="UP000198847"/>
    </source>
</evidence>
<organism evidence="1 2">
    <name type="scientific">Propionispora vibrioides</name>
    <dbReference type="NCBI Taxonomy" id="112903"/>
    <lineage>
        <taxon>Bacteria</taxon>
        <taxon>Bacillati</taxon>
        <taxon>Bacillota</taxon>
        <taxon>Negativicutes</taxon>
        <taxon>Selenomonadales</taxon>
        <taxon>Sporomusaceae</taxon>
        <taxon>Propionispora</taxon>
    </lineage>
</organism>
<keyword evidence="2" id="KW-1185">Reference proteome</keyword>
<gene>
    <name evidence="1" type="ORF">SAMN04490178_13438</name>
</gene>
<sequence length="216" mass="23941">MVALALGFYIYTLEGRVREAEEQKQNALVLSQQQAMNANVLQNMLDLNKQNAAMLASFIAKVQQGQVQPVTNFTVTAATPSEAASQVAEKINRQDPTLPPEALEKTDNTIVSVQKLTDAEKLATQTANKAKQEAGQTTVNEDYGVAVYKNNNYRNWYIGTGVGWHDGDHYVPVSLQRNFSKDAALEWEAHLDGDMNVKGGEIKYKRGVNKLFFGLF</sequence>
<dbReference type="EMBL" id="FODY01000034">
    <property type="protein sequence ID" value="SEP45192.1"/>
    <property type="molecule type" value="Genomic_DNA"/>
</dbReference>
<dbReference type="STRING" id="112903.SAMN04490178_13438"/>
<reference evidence="1 2" key="1">
    <citation type="submission" date="2016-10" db="EMBL/GenBank/DDBJ databases">
        <authorList>
            <person name="de Groot N.N."/>
        </authorList>
    </citation>
    <scope>NUCLEOTIDE SEQUENCE [LARGE SCALE GENOMIC DNA]</scope>
    <source>
        <strain evidence="1 2">DSM 13305</strain>
    </source>
</reference>